<reference evidence="8" key="1">
    <citation type="submission" date="2018-05" db="EMBL/GenBank/DDBJ databases">
        <authorList>
            <person name="Lanie J.A."/>
            <person name="Ng W.-L."/>
            <person name="Kazmierczak K.M."/>
            <person name="Andrzejewski T.M."/>
            <person name="Davidsen T.M."/>
            <person name="Wayne K.J."/>
            <person name="Tettelin H."/>
            <person name="Glass J.I."/>
            <person name="Rusch D."/>
            <person name="Podicherti R."/>
            <person name="Tsui H.-C.T."/>
            <person name="Winkler M.E."/>
        </authorList>
    </citation>
    <scope>NUCLEOTIDE SEQUENCE</scope>
</reference>
<feature type="transmembrane region" description="Helical" evidence="7">
    <location>
        <begin position="288"/>
        <end position="311"/>
    </location>
</feature>
<accession>A0A381W935</accession>
<dbReference type="PANTHER" id="PTHR22926">
    <property type="entry name" value="PHOSPHO-N-ACETYLMURAMOYL-PENTAPEPTIDE-TRANSFERASE"/>
    <property type="match status" value="1"/>
</dbReference>
<keyword evidence="4 7" id="KW-0812">Transmembrane</keyword>
<keyword evidence="5 7" id="KW-1133">Transmembrane helix</keyword>
<feature type="non-terminal residue" evidence="8">
    <location>
        <position position="552"/>
    </location>
</feature>
<protein>
    <recommendedName>
        <fullName evidence="9">Glycosyl transferase</fullName>
    </recommendedName>
</protein>
<evidence type="ECO:0000313" key="8">
    <source>
        <dbReference type="EMBL" id="SVA48457.1"/>
    </source>
</evidence>
<feature type="transmembrane region" description="Helical" evidence="7">
    <location>
        <begin position="139"/>
        <end position="158"/>
    </location>
</feature>
<sequence length="552" mass="60036">MAQYFFLALFLSLALVPVCRFLATRRGLVALPHRDRWHDKPTALLGGVAIGAATFASVLTYILKTSGGEFSVGRGYLVEPTGDLRQVVLLGCAAVIFIVGLVDDLRDLKPFSKFILQIVVASVLLYFDYGLAWTGRLTIDNLLTIAWIVGITNAFNLLDNMDGLCAGVALITGFSLLIGMGPVSELSLEVVFLLALLGGTAGFLVYNFHPASIFMGDSGSLLIGLSLAVLSLGSEGLPGGSSNLLTVVGAPVLVLLIPIFDTTLVTLSRIVSGRSAAQGGRDHSSHRLVAIGLSQRAAVGVLWALAAMGSVVGITLSTLSLEWSGLLASVFMLGIVIFAAYLAQIRVYDDNAEPLIRAGKITPFVGDIIYKRRIAEVGLDVVLITIAYYAAYQLRFEGQELQNFFVLFYETLPFVLAVQMITLFAVGAYRGVWRYFGLMDVITFTQGVFAGTFITVGLFVYVYRFVWFSRSVFLIYAVVLLLLLTGSRVSFRVISEWIKRGSHAGDRLIIYGAGDGGWAAASELLDRQDYSYKMIGFVDDDKERRHDRIQGY</sequence>
<feature type="transmembrane region" description="Helical" evidence="7">
    <location>
        <begin position="163"/>
        <end position="180"/>
    </location>
</feature>
<dbReference type="GO" id="GO:0044038">
    <property type="term" value="P:cell wall macromolecule biosynthetic process"/>
    <property type="evidence" value="ECO:0007669"/>
    <property type="project" value="TreeGrafter"/>
</dbReference>
<evidence type="ECO:0000256" key="5">
    <source>
        <dbReference type="ARBA" id="ARBA00022989"/>
    </source>
</evidence>
<evidence type="ECO:0000256" key="2">
    <source>
        <dbReference type="ARBA" id="ARBA00022475"/>
    </source>
</evidence>
<feature type="transmembrane region" description="Helical" evidence="7">
    <location>
        <begin position="473"/>
        <end position="491"/>
    </location>
</feature>
<feature type="transmembrane region" description="Helical" evidence="7">
    <location>
        <begin position="323"/>
        <end position="343"/>
    </location>
</feature>
<feature type="transmembrane region" description="Helical" evidence="7">
    <location>
        <begin position="441"/>
        <end position="461"/>
    </location>
</feature>
<evidence type="ECO:0000256" key="6">
    <source>
        <dbReference type="ARBA" id="ARBA00023136"/>
    </source>
</evidence>
<evidence type="ECO:0000256" key="4">
    <source>
        <dbReference type="ARBA" id="ARBA00022692"/>
    </source>
</evidence>
<dbReference type="Pfam" id="PF00953">
    <property type="entry name" value="Glycos_transf_4"/>
    <property type="match status" value="1"/>
</dbReference>
<keyword evidence="6 7" id="KW-0472">Membrane</keyword>
<dbReference type="CDD" id="cd06853">
    <property type="entry name" value="GT_WecA_like"/>
    <property type="match status" value="1"/>
</dbReference>
<dbReference type="GO" id="GO:0016780">
    <property type="term" value="F:phosphotransferase activity, for other substituted phosphate groups"/>
    <property type="evidence" value="ECO:0007669"/>
    <property type="project" value="InterPro"/>
</dbReference>
<dbReference type="AlphaFoldDB" id="A0A381W935"/>
<feature type="transmembrane region" description="Helical" evidence="7">
    <location>
        <begin position="6"/>
        <end position="23"/>
    </location>
</feature>
<feature type="transmembrane region" description="Helical" evidence="7">
    <location>
        <begin position="43"/>
        <end position="64"/>
    </location>
</feature>
<feature type="transmembrane region" description="Helical" evidence="7">
    <location>
        <begin position="244"/>
        <end position="267"/>
    </location>
</feature>
<evidence type="ECO:0000256" key="3">
    <source>
        <dbReference type="ARBA" id="ARBA00022679"/>
    </source>
</evidence>
<dbReference type="Gene3D" id="3.40.50.720">
    <property type="entry name" value="NAD(P)-binding Rossmann-like Domain"/>
    <property type="match status" value="1"/>
</dbReference>
<name>A0A381W935_9ZZZZ</name>
<dbReference type="InterPro" id="IPR000715">
    <property type="entry name" value="Glycosyl_transferase_4"/>
</dbReference>
<dbReference type="PANTHER" id="PTHR22926:SF3">
    <property type="entry name" value="UNDECAPRENYL-PHOSPHATE ALPHA-N-ACETYLGLUCOSAMINYL 1-PHOSPHATE TRANSFERASE"/>
    <property type="match status" value="1"/>
</dbReference>
<gene>
    <name evidence="8" type="ORF">METZ01_LOCUS101311</name>
</gene>
<dbReference type="GO" id="GO:0005886">
    <property type="term" value="C:plasma membrane"/>
    <property type="evidence" value="ECO:0007669"/>
    <property type="project" value="UniProtKB-SubCell"/>
</dbReference>
<feature type="transmembrane region" description="Helical" evidence="7">
    <location>
        <begin position="374"/>
        <end position="392"/>
    </location>
</feature>
<dbReference type="Pfam" id="PF13727">
    <property type="entry name" value="CoA_binding_3"/>
    <property type="match status" value="1"/>
</dbReference>
<organism evidence="8">
    <name type="scientific">marine metagenome</name>
    <dbReference type="NCBI Taxonomy" id="408172"/>
    <lineage>
        <taxon>unclassified sequences</taxon>
        <taxon>metagenomes</taxon>
        <taxon>ecological metagenomes</taxon>
    </lineage>
</organism>
<keyword evidence="3" id="KW-0808">Transferase</keyword>
<feature type="transmembrane region" description="Helical" evidence="7">
    <location>
        <begin position="213"/>
        <end position="232"/>
    </location>
</feature>
<dbReference type="GO" id="GO:0009103">
    <property type="term" value="P:lipopolysaccharide biosynthetic process"/>
    <property type="evidence" value="ECO:0007669"/>
    <property type="project" value="TreeGrafter"/>
</dbReference>
<proteinExistence type="predicted"/>
<evidence type="ECO:0000256" key="7">
    <source>
        <dbReference type="SAM" id="Phobius"/>
    </source>
</evidence>
<comment type="subcellular location">
    <subcellularLocation>
        <location evidence="1">Cell membrane</location>
        <topology evidence="1">Multi-pass membrane protein</topology>
    </subcellularLocation>
</comment>
<evidence type="ECO:0008006" key="9">
    <source>
        <dbReference type="Google" id="ProtNLM"/>
    </source>
</evidence>
<feature type="transmembrane region" description="Helical" evidence="7">
    <location>
        <begin position="186"/>
        <end position="206"/>
    </location>
</feature>
<feature type="transmembrane region" description="Helical" evidence="7">
    <location>
        <begin position="404"/>
        <end position="429"/>
    </location>
</feature>
<feature type="transmembrane region" description="Helical" evidence="7">
    <location>
        <begin position="84"/>
        <end position="102"/>
    </location>
</feature>
<dbReference type="GO" id="GO:0071555">
    <property type="term" value="P:cell wall organization"/>
    <property type="evidence" value="ECO:0007669"/>
    <property type="project" value="TreeGrafter"/>
</dbReference>
<keyword evidence="2" id="KW-1003">Cell membrane</keyword>
<evidence type="ECO:0000256" key="1">
    <source>
        <dbReference type="ARBA" id="ARBA00004651"/>
    </source>
</evidence>
<feature type="transmembrane region" description="Helical" evidence="7">
    <location>
        <begin position="114"/>
        <end position="133"/>
    </location>
</feature>
<dbReference type="EMBL" id="UINC01010935">
    <property type="protein sequence ID" value="SVA48457.1"/>
    <property type="molecule type" value="Genomic_DNA"/>
</dbReference>